<feature type="region of interest" description="Disordered" evidence="1">
    <location>
        <begin position="509"/>
        <end position="535"/>
    </location>
</feature>
<accession>M5FUL2</accession>
<reference evidence="2 3" key="1">
    <citation type="journal article" date="2012" name="Science">
        <title>The Paleozoic origin of enzymatic lignin decomposition reconstructed from 31 fungal genomes.</title>
        <authorList>
            <person name="Floudas D."/>
            <person name="Binder M."/>
            <person name="Riley R."/>
            <person name="Barry K."/>
            <person name="Blanchette R.A."/>
            <person name="Henrissat B."/>
            <person name="Martinez A.T."/>
            <person name="Otillar R."/>
            <person name="Spatafora J.W."/>
            <person name="Yadav J.S."/>
            <person name="Aerts A."/>
            <person name="Benoit I."/>
            <person name="Boyd A."/>
            <person name="Carlson A."/>
            <person name="Copeland A."/>
            <person name="Coutinho P.M."/>
            <person name="de Vries R.P."/>
            <person name="Ferreira P."/>
            <person name="Findley K."/>
            <person name="Foster B."/>
            <person name="Gaskell J."/>
            <person name="Glotzer D."/>
            <person name="Gorecki P."/>
            <person name="Heitman J."/>
            <person name="Hesse C."/>
            <person name="Hori C."/>
            <person name="Igarashi K."/>
            <person name="Jurgens J.A."/>
            <person name="Kallen N."/>
            <person name="Kersten P."/>
            <person name="Kohler A."/>
            <person name="Kuees U."/>
            <person name="Kumar T.K.A."/>
            <person name="Kuo A."/>
            <person name="LaButti K."/>
            <person name="Larrondo L.F."/>
            <person name="Lindquist E."/>
            <person name="Ling A."/>
            <person name="Lombard V."/>
            <person name="Lucas S."/>
            <person name="Lundell T."/>
            <person name="Martin R."/>
            <person name="McLaughlin D.J."/>
            <person name="Morgenstern I."/>
            <person name="Morin E."/>
            <person name="Murat C."/>
            <person name="Nagy L.G."/>
            <person name="Nolan M."/>
            <person name="Ohm R.A."/>
            <person name="Patyshakuliyeva A."/>
            <person name="Rokas A."/>
            <person name="Ruiz-Duenas F.J."/>
            <person name="Sabat G."/>
            <person name="Salamov A."/>
            <person name="Samejima M."/>
            <person name="Schmutz J."/>
            <person name="Slot J.C."/>
            <person name="St John F."/>
            <person name="Stenlid J."/>
            <person name="Sun H."/>
            <person name="Sun S."/>
            <person name="Syed K."/>
            <person name="Tsang A."/>
            <person name="Wiebenga A."/>
            <person name="Young D."/>
            <person name="Pisabarro A."/>
            <person name="Eastwood D.C."/>
            <person name="Martin F."/>
            <person name="Cullen D."/>
            <person name="Grigoriev I.V."/>
            <person name="Hibbett D.S."/>
        </authorList>
    </citation>
    <scope>NUCLEOTIDE SEQUENCE [LARGE SCALE GENOMIC DNA]</scope>
    <source>
        <strain evidence="2 3">DJM-731 SS1</strain>
    </source>
</reference>
<dbReference type="HOGENOM" id="CLU_431482_0_0_1"/>
<gene>
    <name evidence="2" type="ORF">DACRYDRAFT_119758</name>
</gene>
<dbReference type="OrthoDB" id="3363223at2759"/>
<keyword evidence="3" id="KW-1185">Reference proteome</keyword>
<evidence type="ECO:0000313" key="2">
    <source>
        <dbReference type="EMBL" id="EJT96941.1"/>
    </source>
</evidence>
<organism evidence="2 3">
    <name type="scientific">Dacryopinax primogenitus (strain DJM 731)</name>
    <name type="common">Brown rot fungus</name>
    <dbReference type="NCBI Taxonomy" id="1858805"/>
    <lineage>
        <taxon>Eukaryota</taxon>
        <taxon>Fungi</taxon>
        <taxon>Dikarya</taxon>
        <taxon>Basidiomycota</taxon>
        <taxon>Agaricomycotina</taxon>
        <taxon>Dacrymycetes</taxon>
        <taxon>Dacrymycetales</taxon>
        <taxon>Dacrymycetaceae</taxon>
        <taxon>Dacryopinax</taxon>
    </lineage>
</organism>
<evidence type="ECO:0000256" key="1">
    <source>
        <dbReference type="SAM" id="MobiDB-lite"/>
    </source>
</evidence>
<dbReference type="Proteomes" id="UP000030653">
    <property type="component" value="Unassembled WGS sequence"/>
</dbReference>
<name>M5FUL2_DACPD</name>
<dbReference type="RefSeq" id="XP_040623839.1">
    <property type="nucleotide sequence ID" value="XM_040770856.1"/>
</dbReference>
<protein>
    <submittedName>
        <fullName evidence="2">Uncharacterized protein</fullName>
    </submittedName>
</protein>
<sequence length="634" mass="70235">MSDYELMASEPDQAASPPSSPFSFVSSIHPVDSPSDLSLAESILADDQETVDVRSVSGSEYDWSFVHQGSGADHAHHSSAFASNVTDSVCSIRSPSRTPSPQLKQPSFVVEPSPLPTPRERSPQVLQIPVLDASAQPLTLVRLLNLPPYYTLEDLVNLLTKRTPTICDTFRYIGRVPLPLWISFRPPNAQVEAVQTKAKAPEVPTSSALLRFMNPEDAAGLSDILEYMKNRLAMMDGGEFWFWLLDVDTILLSDEEAEKGEEDKGLLWVADWLRSDTISDMQTKNTAKKAASESITSILLTPLPYEVCLSDLVNLFTTNAAESAPRPRRISLLPDLAVHTIFLPCCILQFPDHVTANQAMTFWSRYDTLFFEVLLGGAPCSLEAACMSSGTRRCPLEWKLGDWWFYSGFVRNAQIWEHPSLATKDAFRAKEDVSGLLEEFPSHVARRRRLGAMGLQSSPHCQVSTKQSALLTALPPDVDLDEIVKVYTTPPVLSSSSLTSSAIEDSFKSAESMHTDVPNRQEDSVRPQDSSQSTRTIPLPSFISILYSHPKICPGSRMAVISFASAADFAEATCLLPPSMWFHPGTWAHPRGSFVKPEERDGTEQLYQCSYVYGDYSWLHHSSLGRRTTWVAAV</sequence>
<evidence type="ECO:0000313" key="3">
    <source>
        <dbReference type="Proteomes" id="UP000030653"/>
    </source>
</evidence>
<feature type="region of interest" description="Disordered" evidence="1">
    <location>
        <begin position="1"/>
        <end position="27"/>
    </location>
</feature>
<dbReference type="EMBL" id="JH795879">
    <property type="protein sequence ID" value="EJT96941.1"/>
    <property type="molecule type" value="Genomic_DNA"/>
</dbReference>
<feature type="compositionally biased region" description="Basic and acidic residues" evidence="1">
    <location>
        <begin position="509"/>
        <end position="526"/>
    </location>
</feature>
<proteinExistence type="predicted"/>
<dbReference type="AlphaFoldDB" id="M5FUL2"/>
<dbReference type="GeneID" id="63685918"/>